<dbReference type="SUPFAM" id="SSF50939">
    <property type="entry name" value="Sialidases"/>
    <property type="match status" value="1"/>
</dbReference>
<name>L8JTK9_9BACT</name>
<dbReference type="STRING" id="1237149.C900_02493"/>
<dbReference type="Proteomes" id="UP000011135">
    <property type="component" value="Unassembled WGS sequence"/>
</dbReference>
<dbReference type="Gene3D" id="2.120.10.10">
    <property type="match status" value="2"/>
</dbReference>
<keyword evidence="2" id="KW-1185">Reference proteome</keyword>
<accession>L8JTK9</accession>
<comment type="caution">
    <text evidence="1">The sequence shown here is derived from an EMBL/GenBank/DDBJ whole genome shotgun (WGS) entry which is preliminary data.</text>
</comment>
<sequence length="405" mass="44289">MKYLIIIFFCIITACSDAEKTSSPVLKHIPVKTAGSSAEPFLCTGPDGKVYLSWIEQKQDTNYLRFSTFNNDQWSEPQTIASGTDWFVNWADYPTLSADSRGNIVAHFLAMSGEGTYSYDVYLTHSNDNGKNWNAPYILHDDGKEAEHGFASIMPYGENFFITWLDGRNAADQTQHTGSGSEGHNMEHHGAMTIRAAVIDPAGGKLNEWELDDRVCDCCQTTTAITANGPVVIYRDRSEEEIRDMSIVRLMDDSTWTAPQPVHNDGWKIAGCPVNGPRAASLGNNMAVAWFSAPEGNAQVKIAFSQDGGASFTDPIRIDSAKTVGRVDVVMLNESTAVVSYMEGADIKVVKVSQNGTKSKAVLVSSSSEARASGFPQMTKSGDHLIFAWTDNDKKEIKTAVLSKI</sequence>
<dbReference type="eggNOG" id="COG4409">
    <property type="taxonomic scope" value="Bacteria"/>
</dbReference>
<organism evidence="1 2">
    <name type="scientific">Fulvivirga imtechensis AK7</name>
    <dbReference type="NCBI Taxonomy" id="1237149"/>
    <lineage>
        <taxon>Bacteria</taxon>
        <taxon>Pseudomonadati</taxon>
        <taxon>Bacteroidota</taxon>
        <taxon>Cytophagia</taxon>
        <taxon>Cytophagales</taxon>
        <taxon>Fulvivirgaceae</taxon>
        <taxon>Fulvivirga</taxon>
    </lineage>
</organism>
<dbReference type="PATRIC" id="fig|1237149.3.peg.2360"/>
<dbReference type="InterPro" id="IPR036278">
    <property type="entry name" value="Sialidase_sf"/>
</dbReference>
<dbReference type="RefSeq" id="WP_009579902.1">
    <property type="nucleotide sequence ID" value="NZ_AMZN01000037.1"/>
</dbReference>
<protein>
    <submittedName>
        <fullName evidence="1">BNR repeat protein</fullName>
    </submittedName>
</protein>
<evidence type="ECO:0000313" key="2">
    <source>
        <dbReference type="Proteomes" id="UP000011135"/>
    </source>
</evidence>
<dbReference type="EMBL" id="AMZN01000037">
    <property type="protein sequence ID" value="ELR71578.1"/>
    <property type="molecule type" value="Genomic_DNA"/>
</dbReference>
<proteinExistence type="predicted"/>
<reference evidence="1 2" key="1">
    <citation type="submission" date="2012-12" db="EMBL/GenBank/DDBJ databases">
        <title>Genome assembly of Fulvivirga imtechensis AK7.</title>
        <authorList>
            <person name="Nupur N."/>
            <person name="Khatri I."/>
            <person name="Kumar R."/>
            <person name="Subramanian S."/>
            <person name="Pinnaka A."/>
        </authorList>
    </citation>
    <scope>NUCLEOTIDE SEQUENCE [LARGE SCALE GENOMIC DNA]</scope>
    <source>
        <strain evidence="1 2">AK7</strain>
    </source>
</reference>
<dbReference type="CDD" id="cd15482">
    <property type="entry name" value="Sialidase_non-viral"/>
    <property type="match status" value="1"/>
</dbReference>
<dbReference type="PROSITE" id="PS51257">
    <property type="entry name" value="PROKAR_LIPOPROTEIN"/>
    <property type="match status" value="1"/>
</dbReference>
<dbReference type="AlphaFoldDB" id="L8JTK9"/>
<gene>
    <name evidence="1" type="ORF">C900_02493</name>
</gene>
<dbReference type="OrthoDB" id="9764969at2"/>
<evidence type="ECO:0000313" key="1">
    <source>
        <dbReference type="EMBL" id="ELR71578.1"/>
    </source>
</evidence>